<dbReference type="EMBL" id="WFKJ01000003">
    <property type="protein sequence ID" value="KAB7892597.1"/>
    <property type="molecule type" value="Genomic_DNA"/>
</dbReference>
<accession>A0ABQ6VPG4</accession>
<dbReference type="RefSeq" id="WP_152187804.1">
    <property type="nucleotide sequence ID" value="NZ_WFKJ01000003.1"/>
</dbReference>
<gene>
    <name evidence="1" type="ORF">GBG18_01705</name>
</gene>
<proteinExistence type="predicted"/>
<name>A0ABQ6VPG4_9BACT</name>
<organism evidence="1 2">
    <name type="scientific">Poseidonibacter ostreae</name>
    <dbReference type="NCBI Taxonomy" id="2654171"/>
    <lineage>
        <taxon>Bacteria</taxon>
        <taxon>Pseudomonadati</taxon>
        <taxon>Campylobacterota</taxon>
        <taxon>Epsilonproteobacteria</taxon>
        <taxon>Campylobacterales</taxon>
        <taxon>Arcobacteraceae</taxon>
        <taxon>Poseidonibacter</taxon>
    </lineage>
</organism>
<reference evidence="1 2" key="1">
    <citation type="submission" date="2019-10" db="EMBL/GenBank/DDBJ databases">
        <title>Poseidonibacter ostreae sp. nov., isolated from the gut of the Ostrea denselamellosa.</title>
        <authorList>
            <person name="Choi A."/>
        </authorList>
    </citation>
    <scope>NUCLEOTIDE SEQUENCE [LARGE SCALE GENOMIC DNA]</scope>
    <source>
        <strain evidence="1 2">SJOD-M-5</strain>
    </source>
</reference>
<protein>
    <submittedName>
        <fullName evidence="1">Uncharacterized protein</fullName>
    </submittedName>
</protein>
<comment type="caution">
    <text evidence="1">The sequence shown here is derived from an EMBL/GenBank/DDBJ whole genome shotgun (WGS) entry which is preliminary data.</text>
</comment>
<dbReference type="Proteomes" id="UP000461010">
    <property type="component" value="Unassembled WGS sequence"/>
</dbReference>
<sequence length="288" mass="33529">MMANLKGGNFAKQCKDGFHRLEAFGVGRIGKNDNLTHSDKLAEKREMYLKDVSNYFESENLDGKLNNLFTKDNLDKFFENRLEDLAIKTQENYLRGFSSMLKGLEQKNIHIPLNLEDKNYFDNRVSIIKDQVEIIIENRYIDNVDSVISNLYEDRQISGLLAQTQYELSIRQAEAYELLKNPSSYIDDGIVSNLVGKGNHIYEAKHISFELEQKILNNSENLIDKSTYYKDLQKYSISSHDFRFTSARDKFEEKIRNGISEKEAKLQVSSELNHKRESITDYYLSRTN</sequence>
<evidence type="ECO:0000313" key="1">
    <source>
        <dbReference type="EMBL" id="KAB7892597.1"/>
    </source>
</evidence>
<evidence type="ECO:0000313" key="2">
    <source>
        <dbReference type="Proteomes" id="UP000461010"/>
    </source>
</evidence>
<keyword evidence="2" id="KW-1185">Reference proteome</keyword>